<feature type="non-terminal residue" evidence="1">
    <location>
        <position position="48"/>
    </location>
</feature>
<evidence type="ECO:0000313" key="1">
    <source>
        <dbReference type="EMBL" id="MCI80979.1"/>
    </source>
</evidence>
<comment type="caution">
    <text evidence="1">The sequence shown here is derived from an EMBL/GenBank/DDBJ whole genome shotgun (WGS) entry which is preliminary data.</text>
</comment>
<dbReference type="Proteomes" id="UP000265520">
    <property type="component" value="Unassembled WGS sequence"/>
</dbReference>
<accession>A0A392V186</accession>
<reference evidence="1 2" key="1">
    <citation type="journal article" date="2018" name="Front. Plant Sci.">
        <title>Red Clover (Trifolium pratense) and Zigzag Clover (T. medium) - A Picture of Genomic Similarities and Differences.</title>
        <authorList>
            <person name="Dluhosova J."/>
            <person name="Istvanek J."/>
            <person name="Nedelnik J."/>
            <person name="Repkova J."/>
        </authorList>
    </citation>
    <scope>NUCLEOTIDE SEQUENCE [LARGE SCALE GENOMIC DNA]</scope>
    <source>
        <strain evidence="2">cv. 10/8</strain>
        <tissue evidence="1">Leaf</tissue>
    </source>
</reference>
<evidence type="ECO:0000313" key="2">
    <source>
        <dbReference type="Proteomes" id="UP000265520"/>
    </source>
</evidence>
<feature type="non-terminal residue" evidence="1">
    <location>
        <position position="1"/>
    </location>
</feature>
<name>A0A392V186_9FABA</name>
<dbReference type="EMBL" id="LXQA011007742">
    <property type="protein sequence ID" value="MCI80979.1"/>
    <property type="molecule type" value="Genomic_DNA"/>
</dbReference>
<dbReference type="AlphaFoldDB" id="A0A392V186"/>
<organism evidence="1 2">
    <name type="scientific">Trifolium medium</name>
    <dbReference type="NCBI Taxonomy" id="97028"/>
    <lineage>
        <taxon>Eukaryota</taxon>
        <taxon>Viridiplantae</taxon>
        <taxon>Streptophyta</taxon>
        <taxon>Embryophyta</taxon>
        <taxon>Tracheophyta</taxon>
        <taxon>Spermatophyta</taxon>
        <taxon>Magnoliopsida</taxon>
        <taxon>eudicotyledons</taxon>
        <taxon>Gunneridae</taxon>
        <taxon>Pentapetalae</taxon>
        <taxon>rosids</taxon>
        <taxon>fabids</taxon>
        <taxon>Fabales</taxon>
        <taxon>Fabaceae</taxon>
        <taxon>Papilionoideae</taxon>
        <taxon>50 kb inversion clade</taxon>
        <taxon>NPAAA clade</taxon>
        <taxon>Hologalegina</taxon>
        <taxon>IRL clade</taxon>
        <taxon>Trifolieae</taxon>
        <taxon>Trifolium</taxon>
    </lineage>
</organism>
<sequence>FGYVQAIPRHPDADANILDMVDRIDQHWFNYTDHVLTPDMLGSRATIP</sequence>
<keyword evidence="2" id="KW-1185">Reference proteome</keyword>
<proteinExistence type="predicted"/>
<protein>
    <submittedName>
        <fullName evidence="1">Uncharacterized protein</fullName>
    </submittedName>
</protein>